<sequence length="405" mass="44475">MSRTSSTPSSLSALGYQPSCFPCALECTLATHSPTHHRGKTGRELSSGDIRTTTISLLAPFYEALKGYRSVKLDDKSLARTSTFCSQPSRSSSRRPSVASGSCASGKGGPKRRPCVIVEAGAATAKVILMGTFEGAYIDELHPILQEYLAILFSQDSTYEEERFTKGRPAHMHSTPEWAQKPKHLGHLQYIVPLRHEIDLHAATDRWEVLRRGDGGSPRSAGDGDTEGYYMDGENMSDLISHAEVMYDRLRGRCQRRSYRHALRQALRERGKARNPNRSQASVQTRHSRAPSVALEPIPETPTTPSYAMPAASTTPGRAENSWITPRKFSVSSTSSHTTASKRRSEYDEGCPRTPKAAKHELDASSTHSKKSKFSIPFMKSSKANTSQTSLPSLASQNQFAVLAC</sequence>
<evidence type="ECO:0000256" key="1">
    <source>
        <dbReference type="SAM" id="MobiDB-lite"/>
    </source>
</evidence>
<accession>D8QD58</accession>
<dbReference type="KEGG" id="scm:SCHCO_02513648"/>
<proteinExistence type="predicted"/>
<dbReference type="InParanoid" id="D8QD58"/>
<gene>
    <name evidence="2" type="ORF">SCHCODRAFT_236853</name>
</gene>
<feature type="region of interest" description="Disordered" evidence="1">
    <location>
        <begin position="211"/>
        <end position="230"/>
    </location>
</feature>
<dbReference type="EMBL" id="GL377310">
    <property type="protein sequence ID" value="EFI93936.1"/>
    <property type="molecule type" value="Genomic_DNA"/>
</dbReference>
<feature type="compositionally biased region" description="Low complexity" evidence="1">
    <location>
        <begin position="83"/>
        <end position="102"/>
    </location>
</feature>
<feature type="compositionally biased region" description="Polar residues" evidence="1">
    <location>
        <begin position="276"/>
        <end position="285"/>
    </location>
</feature>
<keyword evidence="3" id="KW-1185">Reference proteome</keyword>
<feature type="compositionally biased region" description="Low complexity" evidence="1">
    <location>
        <begin position="327"/>
        <end position="339"/>
    </location>
</feature>
<dbReference type="GeneID" id="9590170"/>
<feature type="compositionally biased region" description="Polar residues" evidence="1">
    <location>
        <begin position="301"/>
        <end position="316"/>
    </location>
</feature>
<protein>
    <submittedName>
        <fullName evidence="2">Uncharacterized protein</fullName>
    </submittedName>
</protein>
<name>D8QD58_SCHCM</name>
<dbReference type="OrthoDB" id="10316266at2759"/>
<evidence type="ECO:0000313" key="3">
    <source>
        <dbReference type="Proteomes" id="UP000007431"/>
    </source>
</evidence>
<dbReference type="Proteomes" id="UP000007431">
    <property type="component" value="Unassembled WGS sequence"/>
</dbReference>
<feature type="region of interest" description="Disordered" evidence="1">
    <location>
        <begin position="83"/>
        <end position="110"/>
    </location>
</feature>
<evidence type="ECO:0000313" key="2">
    <source>
        <dbReference type="EMBL" id="EFI93936.1"/>
    </source>
</evidence>
<dbReference type="HOGENOM" id="CLU_679992_0_0_1"/>
<feature type="region of interest" description="Disordered" evidence="1">
    <location>
        <begin position="266"/>
        <end position="376"/>
    </location>
</feature>
<reference evidence="2 3" key="1">
    <citation type="journal article" date="2010" name="Nat. Biotechnol.">
        <title>Genome sequence of the model mushroom Schizophyllum commune.</title>
        <authorList>
            <person name="Ohm R.A."/>
            <person name="de Jong J.F."/>
            <person name="Lugones L.G."/>
            <person name="Aerts A."/>
            <person name="Kothe E."/>
            <person name="Stajich J.E."/>
            <person name="de Vries R.P."/>
            <person name="Record E."/>
            <person name="Levasseur A."/>
            <person name="Baker S.E."/>
            <person name="Bartholomew K.A."/>
            <person name="Coutinho P.M."/>
            <person name="Erdmann S."/>
            <person name="Fowler T.J."/>
            <person name="Gathman A.C."/>
            <person name="Lombard V."/>
            <person name="Henrissat B."/>
            <person name="Knabe N."/>
            <person name="Kuees U."/>
            <person name="Lilly W.W."/>
            <person name="Lindquist E."/>
            <person name="Lucas S."/>
            <person name="Magnuson J.K."/>
            <person name="Piumi F."/>
            <person name="Raudaskoski M."/>
            <person name="Salamov A."/>
            <person name="Schmutz J."/>
            <person name="Schwarze F.W.M.R."/>
            <person name="vanKuyk P.A."/>
            <person name="Horton J.S."/>
            <person name="Grigoriev I.V."/>
            <person name="Woesten H.A.B."/>
        </authorList>
    </citation>
    <scope>NUCLEOTIDE SEQUENCE [LARGE SCALE GENOMIC DNA]</scope>
    <source>
        <strain evidence="3">H4-8 / FGSC 9210</strain>
    </source>
</reference>
<dbReference type="AlphaFoldDB" id="D8QD58"/>
<organism evidence="3">
    <name type="scientific">Schizophyllum commune (strain H4-8 / FGSC 9210)</name>
    <name type="common">Split gill fungus</name>
    <dbReference type="NCBI Taxonomy" id="578458"/>
    <lineage>
        <taxon>Eukaryota</taxon>
        <taxon>Fungi</taxon>
        <taxon>Dikarya</taxon>
        <taxon>Basidiomycota</taxon>
        <taxon>Agaricomycotina</taxon>
        <taxon>Agaricomycetes</taxon>
        <taxon>Agaricomycetidae</taxon>
        <taxon>Agaricales</taxon>
        <taxon>Schizophyllaceae</taxon>
        <taxon>Schizophyllum</taxon>
    </lineage>
</organism>
<dbReference type="RefSeq" id="XP_003028839.1">
    <property type="nucleotide sequence ID" value="XM_003028793.1"/>
</dbReference>
<dbReference type="VEuPathDB" id="FungiDB:SCHCODRAFT_02513648"/>